<organism evidence="3 4">
    <name type="scientific">Cohnella silvisoli</name>
    <dbReference type="NCBI Taxonomy" id="2873699"/>
    <lineage>
        <taxon>Bacteria</taxon>
        <taxon>Bacillati</taxon>
        <taxon>Bacillota</taxon>
        <taxon>Bacilli</taxon>
        <taxon>Bacillales</taxon>
        <taxon>Paenibacillaceae</taxon>
        <taxon>Cohnella</taxon>
    </lineage>
</organism>
<name>A0ABV1KN04_9BACL</name>
<protein>
    <recommendedName>
        <fullName evidence="2">SWIM-type domain-containing protein</fullName>
    </recommendedName>
</protein>
<evidence type="ECO:0000313" key="3">
    <source>
        <dbReference type="EMBL" id="MEQ4481461.1"/>
    </source>
</evidence>
<sequence>MKLTEIENHISPVILRRGQQYREDGNIIELEEVDEGVYHAEVEGSDIYEVNVRLDAGGHIHSSCDCPFDMDVMCKHEVAVLLEIRAMVAAPRESKPKAKLSDQVSALSKDQLVKLLLEYAYDIREVKQRLDLYFIASNGGNEEDDLKSYVKIIQSYIKQNAERGGFVPYRNVSKAIQGAQLVLEKASKAEENGDILLAARITICVLHEMVELIQSSDDSSGYVGDLINECLGWVNDFSNSGQSLTPSDRNSLFHMLLHAAKHPGMGEWDEWKLSLLENSLQLVTDAQERQEWEECVNRLGTGADTYLAKKAAVLKYQLIQRYDSKEQAAQFIEVNRGLEDIRQLAITAAISQKNYEEALRLALEGEQQDADRRLPGLVIQWKKKRLEVYKLTNAIEPQRQLTEEFASSGEYPYYLQLKELYSSKEWTAVYARVLAELEKGKRWGSSSTYTKVLIEEKETLRLLQYVSQNPETVVQFYSHLTGQYPNEVYEIFRKQIEESLAAASNRKAYQNSCQIIRVLMKAGGKETAREIIASARLRYSNRPALMDELNSV</sequence>
<keyword evidence="1" id="KW-0862">Zinc</keyword>
<dbReference type="EMBL" id="JASKHM010000001">
    <property type="protein sequence ID" value="MEQ4481461.1"/>
    <property type="molecule type" value="Genomic_DNA"/>
</dbReference>
<comment type="caution">
    <text evidence="3">The sequence shown here is derived from an EMBL/GenBank/DDBJ whole genome shotgun (WGS) entry which is preliminary data.</text>
</comment>
<evidence type="ECO:0000256" key="1">
    <source>
        <dbReference type="PROSITE-ProRule" id="PRU00325"/>
    </source>
</evidence>
<reference evidence="3 4" key="1">
    <citation type="journal article" date="2023" name="Genome Announc.">
        <title>Pan-Genome Analyses of the Genus Cohnella and Proposal of the Novel Species Cohnella silvisoli sp. nov., Isolated from Forest Soil.</title>
        <authorList>
            <person name="Wang C."/>
            <person name="Mao L."/>
            <person name="Bao G."/>
            <person name="Zhu H."/>
        </authorList>
    </citation>
    <scope>NUCLEOTIDE SEQUENCE [LARGE SCALE GENOMIC DNA]</scope>
    <source>
        <strain evidence="3 4">NL03-T5-1</strain>
    </source>
</reference>
<gene>
    <name evidence="3" type="ORF">QJS35_03545</name>
</gene>
<evidence type="ECO:0000259" key="2">
    <source>
        <dbReference type="PROSITE" id="PS50966"/>
    </source>
</evidence>
<feature type="domain" description="SWIM-type" evidence="2">
    <location>
        <begin position="48"/>
        <end position="85"/>
    </location>
</feature>
<keyword evidence="4" id="KW-1185">Reference proteome</keyword>
<dbReference type="InterPro" id="IPR007527">
    <property type="entry name" value="Znf_SWIM"/>
</dbReference>
<keyword evidence="1" id="KW-0479">Metal-binding</keyword>
<dbReference type="PROSITE" id="PS50966">
    <property type="entry name" value="ZF_SWIM"/>
    <property type="match status" value="1"/>
</dbReference>
<dbReference type="Proteomes" id="UP001493487">
    <property type="component" value="Unassembled WGS sequence"/>
</dbReference>
<accession>A0ABV1KN04</accession>
<keyword evidence="1" id="KW-0863">Zinc-finger</keyword>
<evidence type="ECO:0000313" key="4">
    <source>
        <dbReference type="Proteomes" id="UP001493487"/>
    </source>
</evidence>
<proteinExistence type="predicted"/>
<dbReference type="RefSeq" id="WP_232182034.1">
    <property type="nucleotide sequence ID" value="NZ_JAIOAP010000001.1"/>
</dbReference>